<sequence length="390" mass="43739">MQSDLETDDLALESEPVKVLATLFKNEKECSRKIYTSQNVEIKNFDRFQIFISRAKALPQTNAGEACQIQHVPVPDEQGGLQSLLNSKTPEILEEHKRTGTLKTESRRHLVKVLISHLVEKHGFYPPSAEKLALAKGIITTFPSSRVQIDGNGDGYEHFYDPSSHSGFLEMRLRNIRRKLEAGQPRYTKCKKGCDTALDTGARSDQDQGESSETGEWITLMKRLRPSSENIPSIKSAMENTYTRRRAWISKATPTLTEIFNEYPRFLDMPNLMDIEFGKITAGKTDQFIRKWEASIIPKLRAVAALEKGGIASLTEGMEDQTDDEKCYTMLVVLTHLLPPMPGSRCSVKSAITFLIDFVPPGTSIASLCDNSEMASRTQPQLICMLVDYG</sequence>
<organism evidence="1 2">
    <name type="scientific">Alosa alosa</name>
    <name type="common">allis shad</name>
    <dbReference type="NCBI Taxonomy" id="278164"/>
    <lineage>
        <taxon>Eukaryota</taxon>
        <taxon>Metazoa</taxon>
        <taxon>Chordata</taxon>
        <taxon>Craniata</taxon>
        <taxon>Vertebrata</taxon>
        <taxon>Euteleostomi</taxon>
        <taxon>Actinopterygii</taxon>
        <taxon>Neopterygii</taxon>
        <taxon>Teleostei</taxon>
        <taxon>Clupei</taxon>
        <taxon>Clupeiformes</taxon>
        <taxon>Clupeoidei</taxon>
        <taxon>Clupeidae</taxon>
        <taxon>Alosa</taxon>
    </lineage>
</organism>
<comment type="caution">
    <text evidence="1">The sequence shown here is derived from an EMBL/GenBank/DDBJ whole genome shotgun (WGS) entry which is preliminary data.</text>
</comment>
<dbReference type="EMBL" id="JADWDJ010000001">
    <property type="protein sequence ID" value="KAG5286470.1"/>
    <property type="molecule type" value="Genomic_DNA"/>
</dbReference>
<reference evidence="1 2" key="1">
    <citation type="submission" date="2020-10" db="EMBL/GenBank/DDBJ databases">
        <title>Chromosome-scale genome assembly of the Allis shad, Alosa alosa.</title>
        <authorList>
            <person name="Margot Z."/>
            <person name="Christophe K."/>
            <person name="Cabau C."/>
            <person name="Louis A."/>
            <person name="Berthelot C."/>
            <person name="Parey E."/>
            <person name="Roest Crollius H."/>
            <person name="Montfort J."/>
            <person name="Robinson-Rechavi M."/>
            <person name="Bucao C."/>
            <person name="Bouchez O."/>
            <person name="Gislard M."/>
            <person name="Lluch J."/>
            <person name="Milhes M."/>
            <person name="Lampietro C."/>
            <person name="Lopez Roques C."/>
            <person name="Donnadieu C."/>
            <person name="Braasch I."/>
            <person name="Desvignes T."/>
            <person name="Postlethwait J."/>
            <person name="Bobe J."/>
            <person name="Guiguen Y."/>
        </authorList>
    </citation>
    <scope>NUCLEOTIDE SEQUENCE [LARGE SCALE GENOMIC DNA]</scope>
    <source>
        <strain evidence="1">M-15738</strain>
        <tissue evidence="1">Blood</tissue>
    </source>
</reference>
<protein>
    <submittedName>
        <fullName evidence="1">Uncharacterized protein</fullName>
    </submittedName>
</protein>
<accession>A0AAV6HGH5</accession>
<evidence type="ECO:0000313" key="1">
    <source>
        <dbReference type="EMBL" id="KAG5286470.1"/>
    </source>
</evidence>
<dbReference type="PANTHER" id="PTHR31025:SF28">
    <property type="match status" value="1"/>
</dbReference>
<dbReference type="PANTHER" id="PTHR31025">
    <property type="entry name" value="SI:CH211-196P9.1-RELATED"/>
    <property type="match status" value="1"/>
</dbReference>
<dbReference type="Proteomes" id="UP000823561">
    <property type="component" value="Chromosome 1"/>
</dbReference>
<proteinExistence type="predicted"/>
<keyword evidence="2" id="KW-1185">Reference proteome</keyword>
<dbReference type="AlphaFoldDB" id="A0AAV6HGH5"/>
<name>A0AAV6HGH5_9TELE</name>
<evidence type="ECO:0000313" key="2">
    <source>
        <dbReference type="Proteomes" id="UP000823561"/>
    </source>
</evidence>
<gene>
    <name evidence="1" type="ORF">AALO_G00015200</name>
</gene>